<dbReference type="Proteomes" id="UP000027473">
    <property type="component" value="Unassembled WGS sequence"/>
</dbReference>
<dbReference type="EMBL" id="JAAC01000133">
    <property type="protein sequence ID" value="KDE62415.1"/>
    <property type="molecule type" value="Genomic_DNA"/>
</dbReference>
<feature type="non-terminal residue" evidence="2">
    <location>
        <position position="1"/>
    </location>
</feature>
<dbReference type="InterPro" id="IPR005546">
    <property type="entry name" value="Autotransporte_beta"/>
</dbReference>
<comment type="caution">
    <text evidence="2">The sequence shown here is derived from an EMBL/GenBank/DDBJ whole genome shotgun (WGS) entry which is preliminary data.</text>
</comment>
<dbReference type="AlphaFoldDB" id="A0AB73BW94"/>
<proteinExistence type="predicted"/>
<dbReference type="RefSeq" id="WP_035933616.1">
    <property type="nucleotide sequence ID" value="NZ_JAAC01000133.1"/>
</dbReference>
<evidence type="ECO:0000259" key="1">
    <source>
        <dbReference type="Pfam" id="PF03797"/>
    </source>
</evidence>
<dbReference type="InterPro" id="IPR036709">
    <property type="entry name" value="Autotransporte_beta_dom_sf"/>
</dbReference>
<protein>
    <recommendedName>
        <fullName evidence="1">Autotransporter domain-containing protein</fullName>
    </recommendedName>
</protein>
<organism evidence="2 3">
    <name type="scientific">Fusobacterium necrophorum BL</name>
    <dbReference type="NCBI Taxonomy" id="1441732"/>
    <lineage>
        <taxon>Bacteria</taxon>
        <taxon>Fusobacteriati</taxon>
        <taxon>Fusobacteriota</taxon>
        <taxon>Fusobacteriia</taxon>
        <taxon>Fusobacteriales</taxon>
        <taxon>Fusobacteriaceae</taxon>
        <taxon>Fusobacterium</taxon>
    </lineage>
</organism>
<reference evidence="2 3" key="1">
    <citation type="submission" date="2014-01" db="EMBL/GenBank/DDBJ databases">
        <title>Comparative genomics of Fusobacterium necrophorum wild isolates.</title>
        <authorList>
            <person name="Kittichotirat W."/>
            <person name="Bumgarner R.E."/>
            <person name="Lawrence P."/>
        </authorList>
    </citation>
    <scope>NUCLEOTIDE SEQUENCE [LARGE SCALE GENOMIC DNA]</scope>
    <source>
        <strain evidence="2 3">BL</strain>
    </source>
</reference>
<sequence>QQRIHATGQILDQEFKYLKEEWRTASKDSNKIKVFGMKGEYSTDTAGIIDYKSNAYGVAYVGEKETFRLGNTTGWYTGMVHNTNTFKDIGKSKEELLQAKLGVFHSKAFDENNSLNWTISGEGFVGYNKMNRKFLVVDEIFQARSRYWSYGMALKNELSK</sequence>
<evidence type="ECO:0000313" key="3">
    <source>
        <dbReference type="Proteomes" id="UP000027473"/>
    </source>
</evidence>
<accession>A0AB73BW94</accession>
<dbReference type="Pfam" id="PF03797">
    <property type="entry name" value="Autotransporter"/>
    <property type="match status" value="1"/>
</dbReference>
<feature type="non-terminal residue" evidence="2">
    <location>
        <position position="160"/>
    </location>
</feature>
<evidence type="ECO:0000313" key="2">
    <source>
        <dbReference type="EMBL" id="KDE62415.1"/>
    </source>
</evidence>
<dbReference type="SUPFAM" id="SSF103515">
    <property type="entry name" value="Autotransporter"/>
    <property type="match status" value="1"/>
</dbReference>
<name>A0AB73BW94_9FUSO</name>
<gene>
    <name evidence="2" type="ORF">FUSO3_07965</name>
</gene>
<feature type="domain" description="Autotransporter" evidence="1">
    <location>
        <begin position="33"/>
        <end position="159"/>
    </location>
</feature>